<gene>
    <name evidence="1" type="ORF">ZHAS_00020092</name>
</gene>
<dbReference type="EnsemblMetazoa" id="ASIC020092-RA">
    <property type="protein sequence ID" value="ASIC020092-PA"/>
    <property type="gene ID" value="ASIC020092"/>
</dbReference>
<keyword evidence="3" id="KW-1185">Reference proteome</keyword>
<dbReference type="EMBL" id="KE525360">
    <property type="protein sequence ID" value="KFB51912.1"/>
    <property type="molecule type" value="Genomic_DNA"/>
</dbReference>
<dbReference type="AlphaFoldDB" id="A0A084WNW8"/>
<dbReference type="Proteomes" id="UP000030765">
    <property type="component" value="Unassembled WGS sequence"/>
</dbReference>
<reference evidence="1 3" key="1">
    <citation type="journal article" date="2014" name="BMC Genomics">
        <title>Genome sequence of Anopheles sinensis provides insight into genetics basis of mosquito competence for malaria parasites.</title>
        <authorList>
            <person name="Zhou D."/>
            <person name="Zhang D."/>
            <person name="Ding G."/>
            <person name="Shi L."/>
            <person name="Hou Q."/>
            <person name="Ye Y."/>
            <person name="Xu Y."/>
            <person name="Zhou H."/>
            <person name="Xiong C."/>
            <person name="Li S."/>
            <person name="Yu J."/>
            <person name="Hong S."/>
            <person name="Yu X."/>
            <person name="Zou P."/>
            <person name="Chen C."/>
            <person name="Chang X."/>
            <person name="Wang W."/>
            <person name="Lv Y."/>
            <person name="Sun Y."/>
            <person name="Ma L."/>
            <person name="Shen B."/>
            <person name="Zhu C."/>
        </authorList>
    </citation>
    <scope>NUCLEOTIDE SEQUENCE [LARGE SCALE GENOMIC DNA]</scope>
</reference>
<dbReference type="GO" id="GO:0016853">
    <property type="term" value="F:isomerase activity"/>
    <property type="evidence" value="ECO:0007669"/>
    <property type="project" value="UniProtKB-KW"/>
</dbReference>
<evidence type="ECO:0000313" key="3">
    <source>
        <dbReference type="Proteomes" id="UP000030765"/>
    </source>
</evidence>
<protein>
    <submittedName>
        <fullName evidence="1 2">Chaperone/peptidyl-prolyl cis-trans isomerase SurA</fullName>
    </submittedName>
</protein>
<name>A0A084WNW8_ANOSI</name>
<proteinExistence type="predicted"/>
<accession>A0A084WNW8</accession>
<sequence length="117" mass="13203">MAWFFLIRHSECGTDWEFAASMGLIIFGCKLNYAIVRQVRAGIVSNGFFVRQYETGSLTTNCEFPGWWTIGDRYPSREAGGDRIGTGCINEPTEQRFRAHRCKCYSLPGSSETDMGI</sequence>
<organism evidence="1">
    <name type="scientific">Anopheles sinensis</name>
    <name type="common">Mosquito</name>
    <dbReference type="NCBI Taxonomy" id="74873"/>
    <lineage>
        <taxon>Eukaryota</taxon>
        <taxon>Metazoa</taxon>
        <taxon>Ecdysozoa</taxon>
        <taxon>Arthropoda</taxon>
        <taxon>Hexapoda</taxon>
        <taxon>Insecta</taxon>
        <taxon>Pterygota</taxon>
        <taxon>Neoptera</taxon>
        <taxon>Endopterygota</taxon>
        <taxon>Diptera</taxon>
        <taxon>Nematocera</taxon>
        <taxon>Culicoidea</taxon>
        <taxon>Culicidae</taxon>
        <taxon>Anophelinae</taxon>
        <taxon>Anopheles</taxon>
    </lineage>
</organism>
<reference evidence="2" key="2">
    <citation type="submission" date="2020-05" db="UniProtKB">
        <authorList>
            <consortium name="EnsemblMetazoa"/>
        </authorList>
    </citation>
    <scope>IDENTIFICATION</scope>
</reference>
<evidence type="ECO:0000313" key="1">
    <source>
        <dbReference type="EMBL" id="KFB51912.1"/>
    </source>
</evidence>
<dbReference type="VEuPathDB" id="VectorBase:ASIC020092"/>
<dbReference type="EMBL" id="ATLV01024759">
    <property type="status" value="NOT_ANNOTATED_CDS"/>
    <property type="molecule type" value="Genomic_DNA"/>
</dbReference>
<keyword evidence="1" id="KW-0413">Isomerase</keyword>
<evidence type="ECO:0000313" key="2">
    <source>
        <dbReference type="EnsemblMetazoa" id="ASIC020092-PA"/>
    </source>
</evidence>